<keyword evidence="3" id="KW-1185">Reference proteome</keyword>
<name>A0A9P7JXH0_9AGAM</name>
<feature type="region of interest" description="Disordered" evidence="1">
    <location>
        <begin position="90"/>
        <end position="114"/>
    </location>
</feature>
<reference evidence="2" key="1">
    <citation type="journal article" date="2020" name="New Phytol.">
        <title>Comparative genomics reveals dynamic genome evolution in host specialist ectomycorrhizal fungi.</title>
        <authorList>
            <person name="Lofgren L.A."/>
            <person name="Nguyen N.H."/>
            <person name="Vilgalys R."/>
            <person name="Ruytinx J."/>
            <person name="Liao H.L."/>
            <person name="Branco S."/>
            <person name="Kuo A."/>
            <person name="LaButti K."/>
            <person name="Lipzen A."/>
            <person name="Andreopoulos W."/>
            <person name="Pangilinan J."/>
            <person name="Riley R."/>
            <person name="Hundley H."/>
            <person name="Na H."/>
            <person name="Barry K."/>
            <person name="Grigoriev I.V."/>
            <person name="Stajich J.E."/>
            <person name="Kennedy P.G."/>
        </authorList>
    </citation>
    <scope>NUCLEOTIDE SEQUENCE</scope>
    <source>
        <strain evidence="2">FC423</strain>
    </source>
</reference>
<evidence type="ECO:0000313" key="2">
    <source>
        <dbReference type="EMBL" id="KAG2114254.1"/>
    </source>
</evidence>
<gene>
    <name evidence="2" type="ORF">F5147DRAFT_20592</name>
</gene>
<dbReference type="GeneID" id="64690841"/>
<dbReference type="EMBL" id="JABBWM010000010">
    <property type="protein sequence ID" value="KAG2114254.1"/>
    <property type="molecule type" value="Genomic_DNA"/>
</dbReference>
<dbReference type="OrthoDB" id="2676370at2759"/>
<dbReference type="Proteomes" id="UP000823399">
    <property type="component" value="Unassembled WGS sequence"/>
</dbReference>
<accession>A0A9P7JXH0</accession>
<proteinExistence type="predicted"/>
<organism evidence="2 3">
    <name type="scientific">Suillus discolor</name>
    <dbReference type="NCBI Taxonomy" id="1912936"/>
    <lineage>
        <taxon>Eukaryota</taxon>
        <taxon>Fungi</taxon>
        <taxon>Dikarya</taxon>
        <taxon>Basidiomycota</taxon>
        <taxon>Agaricomycotina</taxon>
        <taxon>Agaricomycetes</taxon>
        <taxon>Agaricomycetidae</taxon>
        <taxon>Boletales</taxon>
        <taxon>Suillineae</taxon>
        <taxon>Suillaceae</taxon>
        <taxon>Suillus</taxon>
    </lineage>
</organism>
<dbReference type="RefSeq" id="XP_041296367.1">
    <property type="nucleotide sequence ID" value="XM_041428582.1"/>
</dbReference>
<evidence type="ECO:0000256" key="1">
    <source>
        <dbReference type="SAM" id="MobiDB-lite"/>
    </source>
</evidence>
<sequence>MQYQRTNSNSSMAYSDRSISSNSSVSSPPPQLVALPSMTHSLAALPTMSAVPHDMMHYSNSHSRAKMEYAMQKQRQHAAAHPFAALNAHDMRRTPSPSCEDGHITVRRQTNGRR</sequence>
<evidence type="ECO:0000313" key="3">
    <source>
        <dbReference type="Proteomes" id="UP000823399"/>
    </source>
</evidence>
<feature type="compositionally biased region" description="Polar residues" evidence="1">
    <location>
        <begin position="1"/>
        <end position="13"/>
    </location>
</feature>
<comment type="caution">
    <text evidence="2">The sequence shown here is derived from an EMBL/GenBank/DDBJ whole genome shotgun (WGS) entry which is preliminary data.</text>
</comment>
<protein>
    <submittedName>
        <fullName evidence="2">Uncharacterized protein</fullName>
    </submittedName>
</protein>
<dbReference type="AlphaFoldDB" id="A0A9P7JXH0"/>
<feature type="region of interest" description="Disordered" evidence="1">
    <location>
        <begin position="1"/>
        <end position="32"/>
    </location>
</feature>
<feature type="compositionally biased region" description="Low complexity" evidence="1">
    <location>
        <begin position="15"/>
        <end position="32"/>
    </location>
</feature>